<proteinExistence type="predicted"/>
<keyword evidence="1" id="KW-0472">Membrane</keyword>
<dbReference type="OrthoDB" id="9816293at2"/>
<reference evidence="2 3" key="1">
    <citation type="journal article" date="2016" name="J. Microbiol.">
        <title>Dankookia rubra gen. nov., sp. nov., an alphaproteobacterium isolated from sediment of a shallow stream.</title>
        <authorList>
            <person name="Kim W.H."/>
            <person name="Kim D.H."/>
            <person name="Kang K."/>
            <person name="Ahn T.Y."/>
        </authorList>
    </citation>
    <scope>NUCLEOTIDE SEQUENCE [LARGE SCALE GENOMIC DNA]</scope>
    <source>
        <strain evidence="2 3">JCM30602</strain>
    </source>
</reference>
<sequence length="140" mass="14425">MPAAAEPPAGAAAARGPNRILLLGLGYLCLVLAAIGAVLPVMPTTVFLIVAAWAFGRASPRLRARLRAHPRFGATLRHWEDHGSIGPRAKRAALGGMALGWLMVAAIFRDLLASVIAGGCMAAVAVYILTRPSHSAPGGS</sequence>
<keyword evidence="1" id="KW-0812">Transmembrane</keyword>
<dbReference type="EMBL" id="SMSJ01000076">
    <property type="protein sequence ID" value="TDH59202.1"/>
    <property type="molecule type" value="Genomic_DNA"/>
</dbReference>
<dbReference type="PANTHER" id="PTHR35813">
    <property type="entry name" value="INNER MEMBRANE PROTEIN YBAN"/>
    <property type="match status" value="1"/>
</dbReference>
<name>A0A4R5Q8C8_9PROT</name>
<keyword evidence="3" id="KW-1185">Reference proteome</keyword>
<dbReference type="GO" id="GO:0005886">
    <property type="term" value="C:plasma membrane"/>
    <property type="evidence" value="ECO:0007669"/>
    <property type="project" value="TreeGrafter"/>
</dbReference>
<protein>
    <submittedName>
        <fullName evidence="2">DUF454 domain-containing protein</fullName>
    </submittedName>
</protein>
<dbReference type="InterPro" id="IPR007401">
    <property type="entry name" value="DUF454"/>
</dbReference>
<feature type="transmembrane region" description="Helical" evidence="1">
    <location>
        <begin position="25"/>
        <end position="55"/>
    </location>
</feature>
<organism evidence="2 3">
    <name type="scientific">Dankookia rubra</name>
    <dbReference type="NCBI Taxonomy" id="1442381"/>
    <lineage>
        <taxon>Bacteria</taxon>
        <taxon>Pseudomonadati</taxon>
        <taxon>Pseudomonadota</taxon>
        <taxon>Alphaproteobacteria</taxon>
        <taxon>Acetobacterales</taxon>
        <taxon>Roseomonadaceae</taxon>
        <taxon>Dankookia</taxon>
    </lineage>
</organism>
<dbReference type="Proteomes" id="UP000295096">
    <property type="component" value="Unassembled WGS sequence"/>
</dbReference>
<keyword evidence="1" id="KW-1133">Transmembrane helix</keyword>
<evidence type="ECO:0000313" key="2">
    <source>
        <dbReference type="EMBL" id="TDH59202.1"/>
    </source>
</evidence>
<evidence type="ECO:0000313" key="3">
    <source>
        <dbReference type="Proteomes" id="UP000295096"/>
    </source>
</evidence>
<dbReference type="PIRSF" id="PIRSF016789">
    <property type="entry name" value="DUF454"/>
    <property type="match status" value="1"/>
</dbReference>
<dbReference type="AlphaFoldDB" id="A0A4R5Q8C8"/>
<dbReference type="PANTHER" id="PTHR35813:SF1">
    <property type="entry name" value="INNER MEMBRANE PROTEIN YBAN"/>
    <property type="match status" value="1"/>
</dbReference>
<feature type="transmembrane region" description="Helical" evidence="1">
    <location>
        <begin position="98"/>
        <end position="129"/>
    </location>
</feature>
<gene>
    <name evidence="2" type="ORF">E2C06_28575</name>
</gene>
<dbReference type="Pfam" id="PF04304">
    <property type="entry name" value="DUF454"/>
    <property type="match status" value="1"/>
</dbReference>
<accession>A0A4R5Q8C8</accession>
<comment type="caution">
    <text evidence="2">The sequence shown here is derived from an EMBL/GenBank/DDBJ whole genome shotgun (WGS) entry which is preliminary data.</text>
</comment>
<evidence type="ECO:0000256" key="1">
    <source>
        <dbReference type="SAM" id="Phobius"/>
    </source>
</evidence>